<proteinExistence type="predicted"/>
<name>A0A9K3JIA2_HELAN</name>
<reference evidence="1" key="1">
    <citation type="journal article" date="2017" name="Nature">
        <title>The sunflower genome provides insights into oil metabolism, flowering and Asterid evolution.</title>
        <authorList>
            <person name="Badouin H."/>
            <person name="Gouzy J."/>
            <person name="Grassa C.J."/>
            <person name="Murat F."/>
            <person name="Staton S.E."/>
            <person name="Cottret L."/>
            <person name="Lelandais-Briere C."/>
            <person name="Owens G.L."/>
            <person name="Carrere S."/>
            <person name="Mayjonade B."/>
            <person name="Legrand L."/>
            <person name="Gill N."/>
            <person name="Kane N.C."/>
            <person name="Bowers J.E."/>
            <person name="Hubner S."/>
            <person name="Bellec A."/>
            <person name="Berard A."/>
            <person name="Berges H."/>
            <person name="Blanchet N."/>
            <person name="Boniface M.C."/>
            <person name="Brunel D."/>
            <person name="Catrice O."/>
            <person name="Chaidir N."/>
            <person name="Claudel C."/>
            <person name="Donnadieu C."/>
            <person name="Faraut T."/>
            <person name="Fievet G."/>
            <person name="Helmstetter N."/>
            <person name="King M."/>
            <person name="Knapp S.J."/>
            <person name="Lai Z."/>
            <person name="Le Paslier M.C."/>
            <person name="Lippi Y."/>
            <person name="Lorenzon L."/>
            <person name="Mandel J.R."/>
            <person name="Marage G."/>
            <person name="Marchand G."/>
            <person name="Marquand E."/>
            <person name="Bret-Mestries E."/>
            <person name="Morien E."/>
            <person name="Nambeesan S."/>
            <person name="Nguyen T."/>
            <person name="Pegot-Espagnet P."/>
            <person name="Pouilly N."/>
            <person name="Raftis F."/>
            <person name="Sallet E."/>
            <person name="Schiex T."/>
            <person name="Thomas J."/>
            <person name="Vandecasteele C."/>
            <person name="Vares D."/>
            <person name="Vear F."/>
            <person name="Vautrin S."/>
            <person name="Crespi M."/>
            <person name="Mangin B."/>
            <person name="Burke J.M."/>
            <person name="Salse J."/>
            <person name="Munos S."/>
            <person name="Vincourt P."/>
            <person name="Rieseberg L.H."/>
            <person name="Langlade N.B."/>
        </authorList>
    </citation>
    <scope>NUCLEOTIDE SEQUENCE</scope>
    <source>
        <tissue evidence="1">Leaves</tissue>
    </source>
</reference>
<comment type="caution">
    <text evidence="1">The sequence shown here is derived from an EMBL/GenBank/DDBJ whole genome shotgun (WGS) entry which is preliminary data.</text>
</comment>
<organism evidence="1 2">
    <name type="scientific">Helianthus annuus</name>
    <name type="common">Common sunflower</name>
    <dbReference type="NCBI Taxonomy" id="4232"/>
    <lineage>
        <taxon>Eukaryota</taxon>
        <taxon>Viridiplantae</taxon>
        <taxon>Streptophyta</taxon>
        <taxon>Embryophyta</taxon>
        <taxon>Tracheophyta</taxon>
        <taxon>Spermatophyta</taxon>
        <taxon>Magnoliopsida</taxon>
        <taxon>eudicotyledons</taxon>
        <taxon>Gunneridae</taxon>
        <taxon>Pentapetalae</taxon>
        <taxon>asterids</taxon>
        <taxon>campanulids</taxon>
        <taxon>Asterales</taxon>
        <taxon>Asteraceae</taxon>
        <taxon>Asteroideae</taxon>
        <taxon>Heliantheae alliance</taxon>
        <taxon>Heliantheae</taxon>
        <taxon>Helianthus</taxon>
    </lineage>
</organism>
<protein>
    <submittedName>
        <fullName evidence="1">Uncharacterized protein</fullName>
    </submittedName>
</protein>
<reference evidence="1" key="2">
    <citation type="submission" date="2020-06" db="EMBL/GenBank/DDBJ databases">
        <title>Helianthus annuus Genome sequencing and assembly Release 2.</title>
        <authorList>
            <person name="Gouzy J."/>
            <person name="Langlade N."/>
            <person name="Munos S."/>
        </authorList>
    </citation>
    <scope>NUCLEOTIDE SEQUENCE</scope>
    <source>
        <tissue evidence="1">Leaves</tissue>
    </source>
</reference>
<accession>A0A9K3JIA2</accession>
<dbReference type="EMBL" id="MNCJ02000318">
    <property type="protein sequence ID" value="KAF5815688.1"/>
    <property type="molecule type" value="Genomic_DNA"/>
</dbReference>
<dbReference type="Gramene" id="mRNA:HanXRQr2_Chr03g0125841">
    <property type="protein sequence ID" value="CDS:HanXRQr2_Chr03g0125841.1"/>
    <property type="gene ID" value="HanXRQr2_Chr03g0125841"/>
</dbReference>
<evidence type="ECO:0000313" key="1">
    <source>
        <dbReference type="EMBL" id="KAF5815688.1"/>
    </source>
</evidence>
<dbReference type="Proteomes" id="UP000215914">
    <property type="component" value="Unassembled WGS sequence"/>
</dbReference>
<gene>
    <name evidence="1" type="ORF">HanXRQr2_Chr03g0125841</name>
</gene>
<keyword evidence="2" id="KW-1185">Reference proteome</keyword>
<sequence>MGRSIHHPRSTQGWILQASRFRRQKASKTLERQNPEKVPRLDRKVWFVSKCISKNTMVRGTHSFGERGSGHSDQTCFLKLWSFTSCTCFMQVTLIHI</sequence>
<dbReference type="AlphaFoldDB" id="A0A9K3JIA2"/>
<evidence type="ECO:0000313" key="2">
    <source>
        <dbReference type="Proteomes" id="UP000215914"/>
    </source>
</evidence>